<dbReference type="Gene3D" id="4.10.1000.10">
    <property type="entry name" value="Zinc finger, CCCH-type"/>
    <property type="match status" value="1"/>
</dbReference>
<dbReference type="Proteomes" id="UP001153954">
    <property type="component" value="Unassembled WGS sequence"/>
</dbReference>
<name>A0AAU9U017_EUPED</name>
<keyword evidence="1" id="KW-0479">Metal-binding</keyword>
<proteinExistence type="predicted"/>
<protein>
    <recommendedName>
        <fullName evidence="2">C3H1-type domain-containing protein</fullName>
    </recommendedName>
</protein>
<evidence type="ECO:0000256" key="1">
    <source>
        <dbReference type="PROSITE-ProRule" id="PRU00723"/>
    </source>
</evidence>
<evidence type="ECO:0000259" key="2">
    <source>
        <dbReference type="PROSITE" id="PS50103"/>
    </source>
</evidence>
<keyword evidence="4" id="KW-1185">Reference proteome</keyword>
<keyword evidence="1" id="KW-0862">Zinc</keyword>
<organism evidence="3 4">
    <name type="scientific">Euphydryas editha</name>
    <name type="common">Edith's checkerspot</name>
    <dbReference type="NCBI Taxonomy" id="104508"/>
    <lineage>
        <taxon>Eukaryota</taxon>
        <taxon>Metazoa</taxon>
        <taxon>Ecdysozoa</taxon>
        <taxon>Arthropoda</taxon>
        <taxon>Hexapoda</taxon>
        <taxon>Insecta</taxon>
        <taxon>Pterygota</taxon>
        <taxon>Neoptera</taxon>
        <taxon>Endopterygota</taxon>
        <taxon>Lepidoptera</taxon>
        <taxon>Glossata</taxon>
        <taxon>Ditrysia</taxon>
        <taxon>Papilionoidea</taxon>
        <taxon>Nymphalidae</taxon>
        <taxon>Nymphalinae</taxon>
        <taxon>Euphydryas</taxon>
    </lineage>
</organism>
<dbReference type="SMART" id="SM00356">
    <property type="entry name" value="ZnF_C3H1"/>
    <property type="match status" value="4"/>
</dbReference>
<dbReference type="PROSITE" id="PS50103">
    <property type="entry name" value="ZF_C3H1"/>
    <property type="match status" value="3"/>
</dbReference>
<dbReference type="PANTHER" id="PTHR46156">
    <property type="entry name" value="CCCH ZINGC FINGER"/>
    <property type="match status" value="1"/>
</dbReference>
<accession>A0AAU9U017</accession>
<dbReference type="AlphaFoldDB" id="A0AAU9U017"/>
<evidence type="ECO:0000313" key="3">
    <source>
        <dbReference type="EMBL" id="CAH2091125.1"/>
    </source>
</evidence>
<dbReference type="EMBL" id="CAKOGL010000010">
    <property type="protein sequence ID" value="CAH2091125.1"/>
    <property type="molecule type" value="Genomic_DNA"/>
</dbReference>
<feature type="zinc finger region" description="C3H1-type" evidence="1">
    <location>
        <begin position="355"/>
        <end position="382"/>
    </location>
</feature>
<feature type="domain" description="C3H1-type" evidence="2">
    <location>
        <begin position="328"/>
        <end position="354"/>
    </location>
</feature>
<feature type="zinc finger region" description="C3H1-type" evidence="1">
    <location>
        <begin position="301"/>
        <end position="327"/>
    </location>
</feature>
<dbReference type="GO" id="GO:0005634">
    <property type="term" value="C:nucleus"/>
    <property type="evidence" value="ECO:0007669"/>
    <property type="project" value="TreeGrafter"/>
</dbReference>
<keyword evidence="1" id="KW-0863">Zinc-finger</keyword>
<evidence type="ECO:0000313" key="4">
    <source>
        <dbReference type="Proteomes" id="UP001153954"/>
    </source>
</evidence>
<gene>
    <name evidence="3" type="ORF">EEDITHA_LOCUS7015</name>
</gene>
<comment type="caution">
    <text evidence="3">The sequence shown here is derived from an EMBL/GenBank/DDBJ whole genome shotgun (WGS) entry which is preliminary data.</text>
</comment>
<sequence>MQNDILPVEENSSRRIYVNPNFKQVKVENESNSTSQEIYENGETMKSYPKLISKSKYSLVANVTKNKEINTYREDRQHNNINTMHKTDMYHQNIDTQKIQYDKYQKGVPIIKSRYAIVRKNNDLSNNKGENKIENIKKELSSNFKNLIKSSSVGTCDSDVSISRECITSENKPPDKIAKIKITKYKTVPITYLKKNLLANKAKELKLNSTVLKLCNNTAKCNKLEFSFNKDRYKLIRSSSKPLTNVNSSKAYIQAIIKNDPNKTKLLKTNFKVNNIPCRLFTKYGKCLRKDYGKCEYLHDKKHVSLCRKFLKGICHDNNCPLSHESTANKMPTCYFYLQGVCTKENCPYLHIKLNDKIKICPNFLRGYCEEGNTCKLRHVKGNQSKLSKIFNARNRLQNKSTKLRKGKTKSVQRKNVTCSDSKNIHPQNEDQNNVECRYYKEMVSNEGSCKNIKPTRCKIGTLPSFIQL</sequence>
<feature type="domain" description="C3H1-type" evidence="2">
    <location>
        <begin position="301"/>
        <end position="327"/>
    </location>
</feature>
<feature type="domain" description="C3H1-type" evidence="2">
    <location>
        <begin position="355"/>
        <end position="382"/>
    </location>
</feature>
<dbReference type="GO" id="GO:0008270">
    <property type="term" value="F:zinc ion binding"/>
    <property type="evidence" value="ECO:0007669"/>
    <property type="project" value="UniProtKB-KW"/>
</dbReference>
<dbReference type="PANTHER" id="PTHR46156:SF1">
    <property type="entry name" value="ZINC FINGER CCCH DOMAIN-CONTAINING PROTEIN 3"/>
    <property type="match status" value="1"/>
</dbReference>
<dbReference type="InterPro" id="IPR000571">
    <property type="entry name" value="Znf_CCCH"/>
</dbReference>
<reference evidence="3" key="1">
    <citation type="submission" date="2022-03" db="EMBL/GenBank/DDBJ databases">
        <authorList>
            <person name="Tunstrom K."/>
        </authorList>
    </citation>
    <scope>NUCLEOTIDE SEQUENCE</scope>
</reference>
<feature type="zinc finger region" description="C3H1-type" evidence="1">
    <location>
        <begin position="328"/>
        <end position="354"/>
    </location>
</feature>